<gene>
    <name evidence="2" type="ORF">DM860_000988</name>
</gene>
<accession>A0A328DVZ7</accession>
<proteinExistence type="predicted"/>
<dbReference type="SUPFAM" id="SSF56219">
    <property type="entry name" value="DNase I-like"/>
    <property type="match status" value="1"/>
</dbReference>
<protein>
    <recommendedName>
        <fullName evidence="1">Endonuclease/exonuclease/phosphatase domain-containing protein</fullName>
    </recommendedName>
</protein>
<feature type="domain" description="Endonuclease/exonuclease/phosphatase" evidence="1">
    <location>
        <begin position="6"/>
        <end position="216"/>
    </location>
</feature>
<name>A0A328DVZ7_9ASTE</name>
<dbReference type="PANTHER" id="PTHR33710:SF13">
    <property type="entry name" value="ENDONUCLEASE_EXONUCLEASE_PHOSPHATASE FAMILY PROTEIN"/>
    <property type="match status" value="1"/>
</dbReference>
<reference evidence="2 3" key="1">
    <citation type="submission" date="2018-06" db="EMBL/GenBank/DDBJ databases">
        <title>The Genome of Cuscuta australis (Dodder) Provides Insight into the Evolution of Plant Parasitism.</title>
        <authorList>
            <person name="Liu H."/>
        </authorList>
    </citation>
    <scope>NUCLEOTIDE SEQUENCE [LARGE SCALE GENOMIC DNA]</scope>
    <source>
        <strain evidence="3">cv. Yunnan</strain>
        <tissue evidence="2">Vines</tissue>
    </source>
</reference>
<dbReference type="Proteomes" id="UP000249390">
    <property type="component" value="Unassembled WGS sequence"/>
</dbReference>
<organism evidence="2 3">
    <name type="scientific">Cuscuta australis</name>
    <dbReference type="NCBI Taxonomy" id="267555"/>
    <lineage>
        <taxon>Eukaryota</taxon>
        <taxon>Viridiplantae</taxon>
        <taxon>Streptophyta</taxon>
        <taxon>Embryophyta</taxon>
        <taxon>Tracheophyta</taxon>
        <taxon>Spermatophyta</taxon>
        <taxon>Magnoliopsida</taxon>
        <taxon>eudicotyledons</taxon>
        <taxon>Gunneridae</taxon>
        <taxon>Pentapetalae</taxon>
        <taxon>asterids</taxon>
        <taxon>lamiids</taxon>
        <taxon>Solanales</taxon>
        <taxon>Convolvulaceae</taxon>
        <taxon>Cuscuteae</taxon>
        <taxon>Cuscuta</taxon>
        <taxon>Cuscuta subgen. Grammica</taxon>
        <taxon>Cuscuta sect. Cleistogrammica</taxon>
    </lineage>
</organism>
<keyword evidence="3" id="KW-1185">Reference proteome</keyword>
<dbReference type="InterPro" id="IPR036691">
    <property type="entry name" value="Endo/exonu/phosph_ase_sf"/>
</dbReference>
<dbReference type="AlphaFoldDB" id="A0A328DVZ7"/>
<evidence type="ECO:0000259" key="1">
    <source>
        <dbReference type="Pfam" id="PF03372"/>
    </source>
</evidence>
<evidence type="ECO:0000313" key="2">
    <source>
        <dbReference type="EMBL" id="RAL48668.1"/>
    </source>
</evidence>
<dbReference type="Pfam" id="PF03372">
    <property type="entry name" value="Exo_endo_phos"/>
    <property type="match status" value="1"/>
</dbReference>
<dbReference type="Gene3D" id="3.60.10.10">
    <property type="entry name" value="Endonuclease/exonuclease/phosphatase"/>
    <property type="match status" value="1"/>
</dbReference>
<dbReference type="InterPro" id="IPR005135">
    <property type="entry name" value="Endo/exonuclease/phosphatase"/>
</dbReference>
<dbReference type="EMBL" id="NQVE01000097">
    <property type="protein sequence ID" value="RAL48668.1"/>
    <property type="molecule type" value="Genomic_DNA"/>
</dbReference>
<evidence type="ECO:0000313" key="3">
    <source>
        <dbReference type="Proteomes" id="UP000249390"/>
    </source>
</evidence>
<sequence>MKALFWNVCGVKSSLNRLINLKKQHNFLFLAILEPIVAGKKIDFYKLKLNFSHGFSTQYNKCWIFWDSNFLNLLQVQEGDQITTCLFHNTFTQGPIYISAVYGKHNRNDRLLLWDSISDHNPLDQPWIVGGDFNTIATLSQHHVSPCTRSMEDFMDCIINCSLLEPCLKGNKFTWMGNRVKGRVLRRLDRILINQATLNLYSETYLYHLGRTSSDHKPLLLDCISHNFSGPKPFRFINAWTLDDSFHGMVTDAWNSITTGRGMRGLATKLKHLKKCIKDWNHNHFGNIFSQVKETEMEDLQAQEKFEESETPSNREALNLANAKLLLACNKELLGPKSKCEMAFLW</sequence>
<comment type="caution">
    <text evidence="2">The sequence shown here is derived from an EMBL/GenBank/DDBJ whole genome shotgun (WGS) entry which is preliminary data.</text>
</comment>
<dbReference type="GO" id="GO:0003824">
    <property type="term" value="F:catalytic activity"/>
    <property type="evidence" value="ECO:0007669"/>
    <property type="project" value="InterPro"/>
</dbReference>
<dbReference type="PANTHER" id="PTHR33710">
    <property type="entry name" value="BNAC02G09200D PROTEIN"/>
    <property type="match status" value="1"/>
</dbReference>